<dbReference type="EMBL" id="JAUFQU010000001">
    <property type="protein sequence ID" value="MDN3708582.1"/>
    <property type="molecule type" value="Genomic_DNA"/>
</dbReference>
<sequence length="45" mass="5087">MAADISIVFSPVDFPIELPKLENPDFKRLAGERAFLIPCVDLKNR</sequence>
<proteinExistence type="predicted"/>
<protein>
    <submittedName>
        <fullName evidence="1">Uncharacterized protein</fullName>
    </submittedName>
</protein>
<gene>
    <name evidence="1" type="ORF">QW060_15885</name>
</gene>
<reference evidence="2" key="1">
    <citation type="journal article" date="2019" name="Int. J. Syst. Evol. Microbiol.">
        <title>The Global Catalogue of Microorganisms (GCM) 10K type strain sequencing project: providing services to taxonomists for standard genome sequencing and annotation.</title>
        <authorList>
            <consortium name="The Broad Institute Genomics Platform"/>
            <consortium name="The Broad Institute Genome Sequencing Center for Infectious Disease"/>
            <person name="Wu L."/>
            <person name="Ma J."/>
        </authorList>
    </citation>
    <scope>NUCLEOTIDE SEQUENCE [LARGE SCALE GENOMIC DNA]</scope>
    <source>
        <strain evidence="2">CECT 7184</strain>
    </source>
</reference>
<evidence type="ECO:0000313" key="2">
    <source>
        <dbReference type="Proteomes" id="UP001242368"/>
    </source>
</evidence>
<keyword evidence="2" id="KW-1185">Reference proteome</keyword>
<accession>A0ABT8CYD8</accession>
<dbReference type="Proteomes" id="UP001242368">
    <property type="component" value="Unassembled WGS sequence"/>
</dbReference>
<organism evidence="1 2">
    <name type="scientific">Paenimyroides ceti</name>
    <dbReference type="NCBI Taxonomy" id="395087"/>
    <lineage>
        <taxon>Bacteria</taxon>
        <taxon>Pseudomonadati</taxon>
        <taxon>Bacteroidota</taxon>
        <taxon>Flavobacteriia</taxon>
        <taxon>Flavobacteriales</taxon>
        <taxon>Flavobacteriaceae</taxon>
        <taxon>Paenimyroides</taxon>
    </lineage>
</organism>
<name>A0ABT8CYD8_9FLAO</name>
<comment type="caution">
    <text evidence="1">The sequence shown here is derived from an EMBL/GenBank/DDBJ whole genome shotgun (WGS) entry which is preliminary data.</text>
</comment>
<evidence type="ECO:0000313" key="1">
    <source>
        <dbReference type="EMBL" id="MDN3708582.1"/>
    </source>
</evidence>